<keyword evidence="5" id="KW-0106">Calcium</keyword>
<dbReference type="SUPFAM" id="SSF47473">
    <property type="entry name" value="EF-hand"/>
    <property type="match status" value="1"/>
</dbReference>
<dbReference type="PANTHER" id="PTHR24349">
    <property type="entry name" value="SERINE/THREONINE-PROTEIN KINASE"/>
    <property type="match status" value="1"/>
</dbReference>
<keyword evidence="4" id="KW-0418">Kinase</keyword>
<evidence type="ECO:0000256" key="6">
    <source>
        <dbReference type="ARBA" id="ARBA00022840"/>
    </source>
</evidence>
<keyword evidence="3" id="KW-0547">Nucleotide-binding</keyword>
<feature type="domain" description="EF-hand" evidence="7">
    <location>
        <begin position="13"/>
        <end position="48"/>
    </location>
</feature>
<dbReference type="AlphaFoldDB" id="A0A804J031"/>
<dbReference type="Pfam" id="PF13499">
    <property type="entry name" value="EF-hand_7"/>
    <property type="match status" value="1"/>
</dbReference>
<dbReference type="Proteomes" id="UP000012960">
    <property type="component" value="Unplaced"/>
</dbReference>
<dbReference type="GO" id="GO:0030234">
    <property type="term" value="F:enzyme regulator activity"/>
    <property type="evidence" value="ECO:0000318"/>
    <property type="project" value="GO_Central"/>
</dbReference>
<evidence type="ECO:0000256" key="1">
    <source>
        <dbReference type="ARBA" id="ARBA00022527"/>
    </source>
</evidence>
<evidence type="ECO:0000313" key="8">
    <source>
        <dbReference type="EnsemblPlants" id="Ma05_p02570.1"/>
    </source>
</evidence>
<sequence length="140" mass="15855">MAIRVIAEHLSEDEIADLKEMFKMIDADNSGQITFEELKVGLDRVGATLKESEILCTYAGNVDNSRTIDYGEFIAATLHLNKIKREDHLFAAFSYLDKDGSGYITQDELQQACEEFGVKDVKLEDMIREVDQDNEDGRID</sequence>
<evidence type="ECO:0000313" key="9">
    <source>
        <dbReference type="Proteomes" id="UP000012960"/>
    </source>
</evidence>
<evidence type="ECO:0000256" key="4">
    <source>
        <dbReference type="ARBA" id="ARBA00022777"/>
    </source>
</evidence>
<name>A0A804J031_MUSAM</name>
<evidence type="ECO:0000256" key="5">
    <source>
        <dbReference type="ARBA" id="ARBA00022837"/>
    </source>
</evidence>
<dbReference type="InParanoid" id="A0A804J031"/>
<dbReference type="CDD" id="cd00051">
    <property type="entry name" value="EFh"/>
    <property type="match status" value="1"/>
</dbReference>
<dbReference type="PROSITE" id="PS50222">
    <property type="entry name" value="EF_HAND_2"/>
    <property type="match status" value="2"/>
</dbReference>
<protein>
    <recommendedName>
        <fullName evidence="7">EF-hand domain-containing protein</fullName>
    </recommendedName>
</protein>
<proteinExistence type="predicted"/>
<evidence type="ECO:0000259" key="7">
    <source>
        <dbReference type="PROSITE" id="PS50222"/>
    </source>
</evidence>
<keyword evidence="2" id="KW-0808">Transferase</keyword>
<reference evidence="8" key="1">
    <citation type="submission" date="2021-05" db="UniProtKB">
        <authorList>
            <consortium name="EnsemblPlants"/>
        </authorList>
    </citation>
    <scope>IDENTIFICATION</scope>
    <source>
        <strain evidence="8">subsp. malaccensis</strain>
    </source>
</reference>
<feature type="domain" description="EF-hand" evidence="7">
    <location>
        <begin position="84"/>
        <end position="119"/>
    </location>
</feature>
<dbReference type="InterPro" id="IPR050205">
    <property type="entry name" value="CDPK_Ser/Thr_kinases"/>
</dbReference>
<dbReference type="PROSITE" id="PS00018">
    <property type="entry name" value="EF_HAND_1"/>
    <property type="match status" value="2"/>
</dbReference>
<dbReference type="InterPro" id="IPR002048">
    <property type="entry name" value="EF_hand_dom"/>
</dbReference>
<dbReference type="GO" id="GO:0004674">
    <property type="term" value="F:protein serine/threonine kinase activity"/>
    <property type="evidence" value="ECO:0007669"/>
    <property type="project" value="UniProtKB-KW"/>
</dbReference>
<accession>A0A804J031</accession>
<dbReference type="GO" id="GO:0005737">
    <property type="term" value="C:cytoplasm"/>
    <property type="evidence" value="ECO:0000318"/>
    <property type="project" value="GO_Central"/>
</dbReference>
<dbReference type="SMART" id="SM00054">
    <property type="entry name" value="EFh"/>
    <property type="match status" value="2"/>
</dbReference>
<organism evidence="8 9">
    <name type="scientific">Musa acuminata subsp. malaccensis</name>
    <name type="common">Wild banana</name>
    <name type="synonym">Musa malaccensis</name>
    <dbReference type="NCBI Taxonomy" id="214687"/>
    <lineage>
        <taxon>Eukaryota</taxon>
        <taxon>Viridiplantae</taxon>
        <taxon>Streptophyta</taxon>
        <taxon>Embryophyta</taxon>
        <taxon>Tracheophyta</taxon>
        <taxon>Spermatophyta</taxon>
        <taxon>Magnoliopsida</taxon>
        <taxon>Liliopsida</taxon>
        <taxon>Zingiberales</taxon>
        <taxon>Musaceae</taxon>
        <taxon>Musa</taxon>
    </lineage>
</organism>
<dbReference type="FunFam" id="1.10.238.10:FF:000001">
    <property type="entry name" value="Calmodulin 1"/>
    <property type="match status" value="1"/>
</dbReference>
<dbReference type="EnsemblPlants" id="Ma05_t02570.1">
    <property type="protein sequence ID" value="Ma05_p02570.1"/>
    <property type="gene ID" value="Ma05_g02570"/>
</dbReference>
<evidence type="ECO:0000256" key="3">
    <source>
        <dbReference type="ARBA" id="ARBA00022741"/>
    </source>
</evidence>
<dbReference type="InterPro" id="IPR018247">
    <property type="entry name" value="EF_Hand_1_Ca_BS"/>
</dbReference>
<dbReference type="InterPro" id="IPR011992">
    <property type="entry name" value="EF-hand-dom_pair"/>
</dbReference>
<dbReference type="GO" id="GO:0005509">
    <property type="term" value="F:calcium ion binding"/>
    <property type="evidence" value="ECO:0000318"/>
    <property type="project" value="GO_Central"/>
</dbReference>
<keyword evidence="6" id="KW-0067">ATP-binding</keyword>
<dbReference type="Gramene" id="Ma05_t02570.1">
    <property type="protein sequence ID" value="Ma05_p02570.1"/>
    <property type="gene ID" value="Ma05_g02570"/>
</dbReference>
<dbReference type="GO" id="GO:0005524">
    <property type="term" value="F:ATP binding"/>
    <property type="evidence" value="ECO:0007669"/>
    <property type="project" value="UniProtKB-KW"/>
</dbReference>
<dbReference type="Gene3D" id="1.10.238.10">
    <property type="entry name" value="EF-hand"/>
    <property type="match status" value="2"/>
</dbReference>
<keyword evidence="9" id="KW-1185">Reference proteome</keyword>
<dbReference type="OMA" id="NYQEFAS"/>
<evidence type="ECO:0000256" key="2">
    <source>
        <dbReference type="ARBA" id="ARBA00022679"/>
    </source>
</evidence>
<keyword evidence="1" id="KW-0723">Serine/threonine-protein kinase</keyword>
<dbReference type="Pfam" id="PF00036">
    <property type="entry name" value="EF-hand_1"/>
    <property type="match status" value="1"/>
</dbReference>